<name>A0AA36GQY8_CYLNA</name>
<dbReference type="Proteomes" id="UP001176961">
    <property type="component" value="Unassembled WGS sequence"/>
</dbReference>
<organism evidence="1 2">
    <name type="scientific">Cylicocyclus nassatus</name>
    <name type="common">Nematode worm</name>
    <dbReference type="NCBI Taxonomy" id="53992"/>
    <lineage>
        <taxon>Eukaryota</taxon>
        <taxon>Metazoa</taxon>
        <taxon>Ecdysozoa</taxon>
        <taxon>Nematoda</taxon>
        <taxon>Chromadorea</taxon>
        <taxon>Rhabditida</taxon>
        <taxon>Rhabditina</taxon>
        <taxon>Rhabditomorpha</taxon>
        <taxon>Strongyloidea</taxon>
        <taxon>Strongylidae</taxon>
        <taxon>Cylicocyclus</taxon>
    </lineage>
</organism>
<protein>
    <submittedName>
        <fullName evidence="1">Uncharacterized protein</fullName>
    </submittedName>
</protein>
<gene>
    <name evidence="1" type="ORF">CYNAS_LOCUS8556</name>
</gene>
<comment type="caution">
    <text evidence="1">The sequence shown here is derived from an EMBL/GenBank/DDBJ whole genome shotgun (WGS) entry which is preliminary data.</text>
</comment>
<keyword evidence="2" id="KW-1185">Reference proteome</keyword>
<dbReference type="AlphaFoldDB" id="A0AA36GQY8"/>
<evidence type="ECO:0000313" key="1">
    <source>
        <dbReference type="EMBL" id="CAJ0596573.1"/>
    </source>
</evidence>
<accession>A0AA36GQY8</accession>
<reference evidence="1" key="1">
    <citation type="submission" date="2023-07" db="EMBL/GenBank/DDBJ databases">
        <authorList>
            <consortium name="CYATHOMIX"/>
        </authorList>
    </citation>
    <scope>NUCLEOTIDE SEQUENCE</scope>
    <source>
        <strain evidence="1">N/A</strain>
    </source>
</reference>
<sequence>MPNFSGIANTQILHRAHAHLRKFALNSNLLSAAAGREKAVPIGRLSIFEWKKYVPKKETTKLVTEHYIWGGDFKGKKFN</sequence>
<dbReference type="EMBL" id="CATQJL010000223">
    <property type="protein sequence ID" value="CAJ0596573.1"/>
    <property type="molecule type" value="Genomic_DNA"/>
</dbReference>
<proteinExistence type="predicted"/>
<evidence type="ECO:0000313" key="2">
    <source>
        <dbReference type="Proteomes" id="UP001176961"/>
    </source>
</evidence>